<dbReference type="EMBL" id="CP036291">
    <property type="protein sequence ID" value="QDU88721.1"/>
    <property type="molecule type" value="Genomic_DNA"/>
</dbReference>
<reference evidence="3 4" key="1">
    <citation type="submission" date="2019-02" db="EMBL/GenBank/DDBJ databases">
        <title>Deep-cultivation of Planctomycetes and their phenomic and genomic characterization uncovers novel biology.</title>
        <authorList>
            <person name="Wiegand S."/>
            <person name="Jogler M."/>
            <person name="Boedeker C."/>
            <person name="Pinto D."/>
            <person name="Vollmers J."/>
            <person name="Rivas-Marin E."/>
            <person name="Kohn T."/>
            <person name="Peeters S.H."/>
            <person name="Heuer A."/>
            <person name="Rast P."/>
            <person name="Oberbeckmann S."/>
            <person name="Bunk B."/>
            <person name="Jeske O."/>
            <person name="Meyerdierks A."/>
            <person name="Storesund J.E."/>
            <person name="Kallscheuer N."/>
            <person name="Luecker S."/>
            <person name="Lage O.M."/>
            <person name="Pohl T."/>
            <person name="Merkel B.J."/>
            <person name="Hornburger P."/>
            <person name="Mueller R.-W."/>
            <person name="Bruemmer F."/>
            <person name="Labrenz M."/>
            <person name="Spormann A.M."/>
            <person name="Op den Camp H."/>
            <person name="Overmann J."/>
            <person name="Amann R."/>
            <person name="Jetten M.S.M."/>
            <person name="Mascher T."/>
            <person name="Medema M.H."/>
            <person name="Devos D.P."/>
            <person name="Kaster A.-K."/>
            <person name="Ovreas L."/>
            <person name="Rohde M."/>
            <person name="Galperin M.Y."/>
            <person name="Jogler C."/>
        </authorList>
    </citation>
    <scope>NUCLEOTIDE SEQUENCE [LARGE SCALE GENOMIC DNA]</scope>
    <source>
        <strain evidence="3 4">Pla175</strain>
    </source>
</reference>
<dbReference type="Gene3D" id="1.25.40.10">
    <property type="entry name" value="Tetratricopeptide repeat domain"/>
    <property type="match status" value="1"/>
</dbReference>
<sequence length="757" mass="83188" precursor="true">MVSQPTIPKRLLCTMAACLAASVAAGQQPSLIEQAPFDTIVLKAGNQQLRVAPLDFPNRIVPSPFPGGALTVQWLDRPGQPIEIAWNSIQKIIMFEDLLLEQAEEMISAEKYDEAFDYLARLYLRYPNASGLDALAQRFLQRDALAAFKAGEHDRALAVLMSLHDQNPAFQGLASAVDVVGDKLIQDKLRDKKFGAARRVLDVLDKQFGDIQPSVIAAWRGRFERAAEAKVKEGASLLAAEKFQEARAAAGQALAIWPDSKPARALLDEVQRRHPTIVVGVLDRPALDASPRLDLPATTRAGRLAVSTLTQLSDYSPEGGIYRFPHGKLAQNETGRRLTFEVSPAELESGYRLDGLARSILESAEPGADAFRSGVARLLSGVAAPESDLVEVSLSQLHVRPEAVLSDVPLESHDSHWVDADPTRWSMDRTSGAGVGGTIEELLYDNEQAAASALKSGEIDVLANIMPWQLGQFRATREFSVGSYRLPKIHALIPSTSSPLMDQREFRRAIAYGIDRQRILGTVLLAGRERDEPAFQVISGPFPNGLSISDGVGYAYNDRVRPREYQPRLAALLARLAWVNLQKARLVEAGREPDEADTNTPIPTLRLAHRDDPLATVACQTIQIQLAAIGIETELVKVTESELLDGSAQYDLRYAELAMWEPLTDARRLLGPDGIAGRCSDPMLLELEKLDSARNWNEASAALQSVHQLAFGDLPVIPLWQVMDYYAFRRDIRGLGERTISLYDSAPTWRKTARGTP</sequence>
<dbReference type="SUPFAM" id="SSF53850">
    <property type="entry name" value="Periplasmic binding protein-like II"/>
    <property type="match status" value="1"/>
</dbReference>
<dbReference type="OrthoDB" id="281192at2"/>
<dbReference type="InterPro" id="IPR011990">
    <property type="entry name" value="TPR-like_helical_dom_sf"/>
</dbReference>
<dbReference type="InterPro" id="IPR000914">
    <property type="entry name" value="SBP_5_dom"/>
</dbReference>
<dbReference type="RefSeq" id="WP_145283929.1">
    <property type="nucleotide sequence ID" value="NZ_CP036291.1"/>
</dbReference>
<evidence type="ECO:0000313" key="4">
    <source>
        <dbReference type="Proteomes" id="UP000317429"/>
    </source>
</evidence>
<dbReference type="KEGG" id="pnd:Pla175_21020"/>
<accession>A0A518DB60</accession>
<gene>
    <name evidence="3" type="ORF">Pla175_21020</name>
</gene>
<protein>
    <submittedName>
        <fullName evidence="3">Bacterial extracellular solute-binding protein, family 5 Middle</fullName>
    </submittedName>
</protein>
<dbReference type="AlphaFoldDB" id="A0A518DB60"/>
<dbReference type="Gene3D" id="3.10.105.10">
    <property type="entry name" value="Dipeptide-binding Protein, Domain 3"/>
    <property type="match status" value="1"/>
</dbReference>
<evidence type="ECO:0000256" key="1">
    <source>
        <dbReference type="SAM" id="SignalP"/>
    </source>
</evidence>
<keyword evidence="1" id="KW-0732">Signal</keyword>
<dbReference type="GO" id="GO:1904680">
    <property type="term" value="F:peptide transmembrane transporter activity"/>
    <property type="evidence" value="ECO:0007669"/>
    <property type="project" value="TreeGrafter"/>
</dbReference>
<dbReference type="PANTHER" id="PTHR30290:SF83">
    <property type="entry name" value="ABC TRANSPORTER SUBSTRATE-BINDING PROTEIN"/>
    <property type="match status" value="1"/>
</dbReference>
<feature type="signal peptide" evidence="1">
    <location>
        <begin position="1"/>
        <end position="20"/>
    </location>
</feature>
<dbReference type="InterPro" id="IPR039424">
    <property type="entry name" value="SBP_5"/>
</dbReference>
<evidence type="ECO:0000259" key="2">
    <source>
        <dbReference type="Pfam" id="PF00496"/>
    </source>
</evidence>
<organism evidence="3 4">
    <name type="scientific">Pirellulimonas nuda</name>
    <dbReference type="NCBI Taxonomy" id="2528009"/>
    <lineage>
        <taxon>Bacteria</taxon>
        <taxon>Pseudomonadati</taxon>
        <taxon>Planctomycetota</taxon>
        <taxon>Planctomycetia</taxon>
        <taxon>Pirellulales</taxon>
        <taxon>Lacipirellulaceae</taxon>
        <taxon>Pirellulimonas</taxon>
    </lineage>
</organism>
<dbReference type="Pfam" id="PF00496">
    <property type="entry name" value="SBP_bac_5"/>
    <property type="match status" value="1"/>
</dbReference>
<proteinExistence type="predicted"/>
<dbReference type="GO" id="GO:0015833">
    <property type="term" value="P:peptide transport"/>
    <property type="evidence" value="ECO:0007669"/>
    <property type="project" value="TreeGrafter"/>
</dbReference>
<feature type="chain" id="PRO_5021720689" evidence="1">
    <location>
        <begin position="21"/>
        <end position="757"/>
    </location>
</feature>
<dbReference type="Proteomes" id="UP000317429">
    <property type="component" value="Chromosome"/>
</dbReference>
<feature type="domain" description="Solute-binding protein family 5" evidence="2">
    <location>
        <begin position="444"/>
        <end position="648"/>
    </location>
</feature>
<keyword evidence="4" id="KW-1185">Reference proteome</keyword>
<evidence type="ECO:0000313" key="3">
    <source>
        <dbReference type="EMBL" id="QDU88721.1"/>
    </source>
</evidence>
<dbReference type="SUPFAM" id="SSF48452">
    <property type="entry name" value="TPR-like"/>
    <property type="match status" value="1"/>
</dbReference>
<name>A0A518DB60_9BACT</name>
<dbReference type="PANTHER" id="PTHR30290">
    <property type="entry name" value="PERIPLASMIC BINDING COMPONENT OF ABC TRANSPORTER"/>
    <property type="match status" value="1"/>
</dbReference>